<dbReference type="Gramene" id="Pp3c27_3080V3.4">
    <property type="protein sequence ID" value="Pp3c27_3080V3.4"/>
    <property type="gene ID" value="Pp3c27_3080"/>
</dbReference>
<dbReference type="InterPro" id="IPR038909">
    <property type="entry name" value="Effector_transcript"/>
</dbReference>
<dbReference type="EnsemblPlants" id="Pp3c27_3080V3.3">
    <property type="protein sequence ID" value="Pp3c27_3080V3.3"/>
    <property type="gene ID" value="Pp3c27_3080"/>
</dbReference>
<feature type="region of interest" description="Disordered" evidence="1">
    <location>
        <begin position="137"/>
        <end position="208"/>
    </location>
</feature>
<dbReference type="EnsemblPlants" id="Pp3c27_3080V3.4">
    <property type="protein sequence ID" value="Pp3c27_3080V3.4"/>
    <property type="gene ID" value="Pp3c27_3080"/>
</dbReference>
<dbReference type="OrthoDB" id="1922121at2759"/>
<dbReference type="EnsemblPlants" id="Pp3c27_3080V3.2">
    <property type="protein sequence ID" value="Pp3c27_3080V3.2"/>
    <property type="gene ID" value="Pp3c27_3080"/>
</dbReference>
<dbReference type="Pfam" id="PF19239">
    <property type="entry name" value="GIY_YIG_domain"/>
    <property type="match status" value="2"/>
</dbReference>
<dbReference type="AlphaFoldDB" id="A0A2K1IAG3"/>
<accession>A0A2K1IAG3</accession>
<name>A0A2K1IAG3_PHYPA</name>
<reference evidence="2 4" key="2">
    <citation type="journal article" date="2018" name="Plant J.">
        <title>The Physcomitrella patens chromosome-scale assembly reveals moss genome structure and evolution.</title>
        <authorList>
            <person name="Lang D."/>
            <person name="Ullrich K.K."/>
            <person name="Murat F."/>
            <person name="Fuchs J."/>
            <person name="Jenkins J."/>
            <person name="Haas F.B."/>
            <person name="Piednoel M."/>
            <person name="Gundlach H."/>
            <person name="Van Bel M."/>
            <person name="Meyberg R."/>
            <person name="Vives C."/>
            <person name="Morata J."/>
            <person name="Symeonidi A."/>
            <person name="Hiss M."/>
            <person name="Muchero W."/>
            <person name="Kamisugi Y."/>
            <person name="Saleh O."/>
            <person name="Blanc G."/>
            <person name="Decker E.L."/>
            <person name="van Gessel N."/>
            <person name="Grimwood J."/>
            <person name="Hayes R.D."/>
            <person name="Graham S.W."/>
            <person name="Gunter L.E."/>
            <person name="McDaniel S.F."/>
            <person name="Hoernstein S.N.W."/>
            <person name="Larsson A."/>
            <person name="Li F.W."/>
            <person name="Perroud P.F."/>
            <person name="Phillips J."/>
            <person name="Ranjan P."/>
            <person name="Rokshar D.S."/>
            <person name="Rothfels C.J."/>
            <person name="Schneider L."/>
            <person name="Shu S."/>
            <person name="Stevenson D.W."/>
            <person name="Thummler F."/>
            <person name="Tillich M."/>
            <person name="Villarreal Aguilar J.C."/>
            <person name="Widiez T."/>
            <person name="Wong G.K."/>
            <person name="Wymore A."/>
            <person name="Zhang Y."/>
            <person name="Zimmer A.D."/>
            <person name="Quatrano R.S."/>
            <person name="Mayer K.F.X."/>
            <person name="Goodstein D."/>
            <person name="Casacuberta J.M."/>
            <person name="Vandepoele K."/>
            <person name="Reski R."/>
            <person name="Cuming A.C."/>
            <person name="Tuskan G.A."/>
            <person name="Maumus F."/>
            <person name="Salse J."/>
            <person name="Schmutz J."/>
            <person name="Rensing S.A."/>
        </authorList>
    </citation>
    <scope>NUCLEOTIDE SEQUENCE [LARGE SCALE GENOMIC DNA]</scope>
    <source>
        <strain evidence="3 4">cv. Gransden 2004</strain>
    </source>
</reference>
<protein>
    <recommendedName>
        <fullName evidence="5">GIY-YIG domain-containing protein</fullName>
    </recommendedName>
</protein>
<feature type="region of interest" description="Disordered" evidence="1">
    <location>
        <begin position="546"/>
        <end position="569"/>
    </location>
</feature>
<dbReference type="FunCoup" id="A0A2K1IAG3">
    <property type="interactions" value="414"/>
</dbReference>
<dbReference type="Gramene" id="Pp3c27_3080V3.2">
    <property type="protein sequence ID" value="Pp3c27_3080V3.2"/>
    <property type="gene ID" value="Pp3c27_3080"/>
</dbReference>
<sequence length="569" mass="62722">MGLVCDMKAVNVREKKKRLKREEYTHVKHDKSFSDWKVLVGSSDWKDHASGKIPDRYRVSNLPGSNSGPGVYEIGVTPPAWLPSQRSNHSGSLKPQDVVVVYLGCADNVNYHLHRYGQTGAHLEGIRSARLFNAKNELGSTPKLPQLDKSRSLASESSNTSSDRAPGTDGGYTSIESYGSSDPTDEYQAKSEKKSANPSDQVGSRSPMRGPRLFSEAFALGCSIAFRWAATDSKEAAERTESKLIDVFDYAWKRGGKFRQRSPEILAKIVKRGALGSNDSHGCFGESSGRVFFVFKRRRVGVTIAARQPSDNSRPFVGSSSRGTDSSKIAAFFAYKFNPPVLVGKSAKTSEFTKLDIPVNRCGALLESGLSCSALPVKSSKRCRLHKKPSHKKPARVAHTSSPTHDSSEVLVRVTQPTEQGDRPLKRPSPESSISCFSCLSHSSQVRSNPPEPKRRGSLSFNSWLRTSELRMAKSREWAELKNPLGPRPEGTKLSATSYSNILATCEESACESSRLSTRRDICGLRLEDGTVCLDPPRPDRKRCEAHKGLRNQARPQSPNTYPLRQGMF</sequence>
<feature type="compositionally biased region" description="Polar residues" evidence="1">
    <location>
        <begin position="554"/>
        <end position="563"/>
    </location>
</feature>
<dbReference type="RefSeq" id="XP_024367281.1">
    <property type="nucleotide sequence ID" value="XM_024511513.2"/>
</dbReference>
<dbReference type="KEGG" id="ppp:112278268"/>
<dbReference type="PANTHER" id="PTHR35133">
    <property type="entry name" value="PROTEIN EFFECTOR OF TRANSCRIPTION 2-RELATED"/>
    <property type="match status" value="1"/>
</dbReference>
<dbReference type="Gramene" id="Pp3c27_3080V3.3">
    <property type="protein sequence ID" value="Pp3c27_3080V3.3"/>
    <property type="gene ID" value="Pp3c27_3080"/>
</dbReference>
<dbReference type="EMBL" id="ABEU02000027">
    <property type="protein sequence ID" value="PNR26273.1"/>
    <property type="molecule type" value="Genomic_DNA"/>
</dbReference>
<dbReference type="GeneID" id="112278268"/>
<feature type="compositionally biased region" description="Basic residues" evidence="1">
    <location>
        <begin position="383"/>
        <end position="396"/>
    </location>
</feature>
<organism evidence="2">
    <name type="scientific">Physcomitrium patens</name>
    <name type="common">Spreading-leaved earth moss</name>
    <name type="synonym">Physcomitrella patens</name>
    <dbReference type="NCBI Taxonomy" id="3218"/>
    <lineage>
        <taxon>Eukaryota</taxon>
        <taxon>Viridiplantae</taxon>
        <taxon>Streptophyta</taxon>
        <taxon>Embryophyta</taxon>
        <taxon>Bryophyta</taxon>
        <taxon>Bryophytina</taxon>
        <taxon>Bryopsida</taxon>
        <taxon>Funariidae</taxon>
        <taxon>Funariales</taxon>
        <taxon>Funariaceae</taxon>
        <taxon>Physcomitrium</taxon>
    </lineage>
</organism>
<dbReference type="OMA" id="EDYNICG"/>
<proteinExistence type="predicted"/>
<dbReference type="Gramene" id="Pp3c27_3080V3.1">
    <property type="protein sequence ID" value="Pp3c27_3080V3.1"/>
    <property type="gene ID" value="Pp3c27_3080"/>
</dbReference>
<keyword evidence="4" id="KW-1185">Reference proteome</keyword>
<dbReference type="Proteomes" id="UP000006727">
    <property type="component" value="Chromosome 27"/>
</dbReference>
<evidence type="ECO:0000256" key="1">
    <source>
        <dbReference type="SAM" id="MobiDB-lite"/>
    </source>
</evidence>
<reference evidence="2 4" key="1">
    <citation type="journal article" date="2008" name="Science">
        <title>The Physcomitrella genome reveals evolutionary insights into the conquest of land by plants.</title>
        <authorList>
            <person name="Rensing S."/>
            <person name="Lang D."/>
            <person name="Zimmer A."/>
            <person name="Terry A."/>
            <person name="Salamov A."/>
            <person name="Shapiro H."/>
            <person name="Nishiyama T."/>
            <person name="Perroud P.-F."/>
            <person name="Lindquist E."/>
            <person name="Kamisugi Y."/>
            <person name="Tanahashi T."/>
            <person name="Sakakibara K."/>
            <person name="Fujita T."/>
            <person name="Oishi K."/>
            <person name="Shin-I T."/>
            <person name="Kuroki Y."/>
            <person name="Toyoda A."/>
            <person name="Suzuki Y."/>
            <person name="Hashimoto A."/>
            <person name="Yamaguchi K."/>
            <person name="Sugano A."/>
            <person name="Kohara Y."/>
            <person name="Fujiyama A."/>
            <person name="Anterola A."/>
            <person name="Aoki S."/>
            <person name="Ashton N."/>
            <person name="Barbazuk W.B."/>
            <person name="Barker E."/>
            <person name="Bennetzen J."/>
            <person name="Bezanilla M."/>
            <person name="Blankenship R."/>
            <person name="Cho S.H."/>
            <person name="Dutcher S."/>
            <person name="Estelle M."/>
            <person name="Fawcett J.A."/>
            <person name="Gundlach H."/>
            <person name="Hanada K."/>
            <person name="Heyl A."/>
            <person name="Hicks K.A."/>
            <person name="Hugh J."/>
            <person name="Lohr M."/>
            <person name="Mayer K."/>
            <person name="Melkozernov A."/>
            <person name="Murata T."/>
            <person name="Nelson D."/>
            <person name="Pils B."/>
            <person name="Prigge M."/>
            <person name="Reiss B."/>
            <person name="Renner T."/>
            <person name="Rombauts S."/>
            <person name="Rushton P."/>
            <person name="Sanderfoot A."/>
            <person name="Schween G."/>
            <person name="Shiu S.-H."/>
            <person name="Stueber K."/>
            <person name="Theodoulou F.L."/>
            <person name="Tu H."/>
            <person name="Van de Peer Y."/>
            <person name="Verrier P.J."/>
            <person name="Waters E."/>
            <person name="Wood A."/>
            <person name="Yang L."/>
            <person name="Cove D."/>
            <person name="Cuming A."/>
            <person name="Hasebe M."/>
            <person name="Lucas S."/>
            <person name="Mishler D.B."/>
            <person name="Reski R."/>
            <person name="Grigoriev I."/>
            <person name="Quatrano R.S."/>
            <person name="Boore J.L."/>
        </authorList>
    </citation>
    <scope>NUCLEOTIDE SEQUENCE [LARGE SCALE GENOMIC DNA]</scope>
    <source>
        <strain evidence="3 4">cv. Gransden 2004</strain>
    </source>
</reference>
<dbReference type="EnsemblPlants" id="Pp3c27_3080V3.1">
    <property type="protein sequence ID" value="Pp3c27_3080V3.1"/>
    <property type="gene ID" value="Pp3c27_3080"/>
</dbReference>
<evidence type="ECO:0008006" key="5">
    <source>
        <dbReference type="Google" id="ProtNLM"/>
    </source>
</evidence>
<dbReference type="GO" id="GO:0003677">
    <property type="term" value="F:DNA binding"/>
    <property type="evidence" value="ECO:0007669"/>
    <property type="project" value="InterPro"/>
</dbReference>
<feature type="compositionally biased region" description="Basic and acidic residues" evidence="1">
    <location>
        <begin position="420"/>
        <end position="429"/>
    </location>
</feature>
<dbReference type="STRING" id="3218.A0A2K1IAG3"/>
<evidence type="ECO:0000313" key="2">
    <source>
        <dbReference type="EMBL" id="PNR26273.1"/>
    </source>
</evidence>
<gene>
    <name evidence="3" type="primary">LOC112278268</name>
    <name evidence="2" type="ORF">PHYPA_030847</name>
</gene>
<reference evidence="3" key="3">
    <citation type="submission" date="2020-12" db="UniProtKB">
        <authorList>
            <consortium name="EnsemblPlants"/>
        </authorList>
    </citation>
    <scope>IDENTIFICATION</scope>
</reference>
<feature type="compositionally biased region" description="Polar residues" evidence="1">
    <location>
        <begin position="152"/>
        <end position="163"/>
    </location>
</feature>
<evidence type="ECO:0000313" key="3">
    <source>
        <dbReference type="EnsemblPlants" id="Pp3c27_3080V3.1"/>
    </source>
</evidence>
<evidence type="ECO:0000313" key="4">
    <source>
        <dbReference type="Proteomes" id="UP000006727"/>
    </source>
</evidence>
<feature type="region of interest" description="Disordered" evidence="1">
    <location>
        <begin position="383"/>
        <end position="431"/>
    </location>
</feature>
<dbReference type="PaxDb" id="3218-PP1S54_246V6.1"/>
<dbReference type="PANTHER" id="PTHR35133:SF1">
    <property type="entry name" value="PROTEIN EFFECTOR OF TRANSCRIPTION 2-RELATED"/>
    <property type="match status" value="1"/>
</dbReference>
<dbReference type="GO" id="GO:0006355">
    <property type="term" value="P:regulation of DNA-templated transcription"/>
    <property type="evidence" value="ECO:0007669"/>
    <property type="project" value="InterPro"/>
</dbReference>